<dbReference type="PANTHER" id="PTHR10989">
    <property type="entry name" value="ANDROGEN-INDUCED PROTEIN 1-RELATED"/>
    <property type="match status" value="1"/>
</dbReference>
<dbReference type="HOGENOM" id="CLU_081915_1_0_1"/>
<dbReference type="EMBL" id="CAFZ01000050">
    <property type="protein sequence ID" value="CCA69237.1"/>
    <property type="molecule type" value="Genomic_DNA"/>
</dbReference>
<feature type="transmembrane region" description="Helical" evidence="5">
    <location>
        <begin position="169"/>
        <end position="185"/>
    </location>
</feature>
<dbReference type="Proteomes" id="UP000007148">
    <property type="component" value="Unassembled WGS sequence"/>
</dbReference>
<dbReference type="FunCoup" id="G4TD36">
    <property type="interactions" value="124"/>
</dbReference>
<dbReference type="GO" id="GO:0012505">
    <property type="term" value="C:endomembrane system"/>
    <property type="evidence" value="ECO:0007669"/>
    <property type="project" value="UniProtKB-SubCell"/>
</dbReference>
<evidence type="ECO:0000313" key="7">
    <source>
        <dbReference type="Proteomes" id="UP000007148"/>
    </source>
</evidence>
<organism evidence="6 7">
    <name type="scientific">Serendipita indica (strain DSM 11827)</name>
    <name type="common">Root endophyte fungus</name>
    <name type="synonym">Piriformospora indica</name>
    <dbReference type="NCBI Taxonomy" id="1109443"/>
    <lineage>
        <taxon>Eukaryota</taxon>
        <taxon>Fungi</taxon>
        <taxon>Dikarya</taxon>
        <taxon>Basidiomycota</taxon>
        <taxon>Agaricomycotina</taxon>
        <taxon>Agaricomycetes</taxon>
        <taxon>Sebacinales</taxon>
        <taxon>Serendipitaceae</taxon>
        <taxon>Serendipita</taxon>
    </lineage>
</organism>
<dbReference type="Pfam" id="PF04750">
    <property type="entry name" value="Far-17a_AIG1"/>
    <property type="match status" value="1"/>
</dbReference>
<dbReference type="InterPro" id="IPR006838">
    <property type="entry name" value="ADTRP_AIG1"/>
</dbReference>
<keyword evidence="3 5" id="KW-1133">Transmembrane helix</keyword>
<feature type="transmembrane region" description="Helical" evidence="5">
    <location>
        <begin position="205"/>
        <end position="226"/>
    </location>
</feature>
<feature type="transmembrane region" description="Helical" evidence="5">
    <location>
        <begin position="86"/>
        <end position="105"/>
    </location>
</feature>
<evidence type="ECO:0000256" key="3">
    <source>
        <dbReference type="ARBA" id="ARBA00022989"/>
    </source>
</evidence>
<dbReference type="OrthoDB" id="1898221at2759"/>
<protein>
    <recommendedName>
        <fullName evidence="8">FAR-17a/AIG1-like protein</fullName>
    </recommendedName>
</protein>
<dbReference type="OMA" id="CWVEYCA"/>
<evidence type="ECO:0008006" key="8">
    <source>
        <dbReference type="Google" id="ProtNLM"/>
    </source>
</evidence>
<evidence type="ECO:0000313" key="6">
    <source>
        <dbReference type="EMBL" id="CCA69237.1"/>
    </source>
</evidence>
<name>G4TD36_SERID</name>
<dbReference type="eggNOG" id="KOG3989">
    <property type="taxonomic scope" value="Eukaryota"/>
</dbReference>
<dbReference type="PANTHER" id="PTHR10989:SF16">
    <property type="entry name" value="AT02829P-RELATED"/>
    <property type="match status" value="1"/>
</dbReference>
<proteinExistence type="predicted"/>
<feature type="transmembrane region" description="Helical" evidence="5">
    <location>
        <begin position="45"/>
        <end position="66"/>
    </location>
</feature>
<dbReference type="InParanoid" id="G4TD36"/>
<evidence type="ECO:0000256" key="2">
    <source>
        <dbReference type="ARBA" id="ARBA00022692"/>
    </source>
</evidence>
<evidence type="ECO:0000256" key="4">
    <source>
        <dbReference type="ARBA" id="ARBA00023136"/>
    </source>
</evidence>
<keyword evidence="4 5" id="KW-0472">Membrane</keyword>
<evidence type="ECO:0000256" key="1">
    <source>
        <dbReference type="ARBA" id="ARBA00004127"/>
    </source>
</evidence>
<keyword evidence="7" id="KW-1185">Reference proteome</keyword>
<reference evidence="6 7" key="1">
    <citation type="journal article" date="2011" name="PLoS Pathog.">
        <title>Endophytic Life Strategies Decoded by Genome and Transcriptome Analyses of the Mutualistic Root Symbiont Piriformospora indica.</title>
        <authorList>
            <person name="Zuccaro A."/>
            <person name="Lahrmann U."/>
            <person name="Guldener U."/>
            <person name="Langen G."/>
            <person name="Pfiffi S."/>
            <person name="Biedenkopf D."/>
            <person name="Wong P."/>
            <person name="Samans B."/>
            <person name="Grimm C."/>
            <person name="Basiewicz M."/>
            <person name="Murat C."/>
            <person name="Martin F."/>
            <person name="Kogel K.H."/>
        </authorList>
    </citation>
    <scope>NUCLEOTIDE SEQUENCE [LARGE SCALE GENOMIC DNA]</scope>
    <source>
        <strain evidence="6 7">DSM 11827</strain>
    </source>
</reference>
<comment type="caution">
    <text evidence="6">The sequence shown here is derived from an EMBL/GenBank/DDBJ whole genome shotgun (WGS) entry which is preliminary data.</text>
</comment>
<dbReference type="GO" id="GO:0016020">
    <property type="term" value="C:membrane"/>
    <property type="evidence" value="ECO:0007669"/>
    <property type="project" value="InterPro"/>
</dbReference>
<gene>
    <name evidence="6" type="ORF">PIIN_03136</name>
</gene>
<keyword evidence="2 5" id="KW-0812">Transmembrane</keyword>
<comment type="subcellular location">
    <subcellularLocation>
        <location evidence="1">Endomembrane system</location>
        <topology evidence="1">Multi-pass membrane protein</topology>
    </subcellularLocation>
</comment>
<sequence length="231" mass="26024">MANRAARILLHSIGAATMVYGYKGLSRLGDFDTWIRGQYGGHFQFLTIDGLFAGMLVMFTGLLLDLFPRTSKGSFIFESLTNFKRLLVMIALPVAAVVASVYWPLILVLPKLILTEDFTVEPTSKGDVATPFRIPLDIDLSLHGFPGPLLVLDFLLFEKKFSQETMQKYAPLLALCIGTTYAMWAEYCATKNNYFPYPFLTFSSLPIRVVIYATCTTFSVFVFRALNWLHQ</sequence>
<evidence type="ECO:0000256" key="5">
    <source>
        <dbReference type="SAM" id="Phobius"/>
    </source>
</evidence>
<accession>G4TD36</accession>
<dbReference type="AlphaFoldDB" id="G4TD36"/>